<dbReference type="RefSeq" id="WP_165258599.1">
    <property type="nucleotide sequence ID" value="NZ_JAAKGT010000004.1"/>
</dbReference>
<dbReference type="Pfam" id="PF01738">
    <property type="entry name" value="DLH"/>
    <property type="match status" value="1"/>
</dbReference>
<sequence>MSETLTINTPDGDFSAYVARPATGDAPPAIVVIQEIFGVNQVMRDVCDKLAGEGFLAVCPDLFWRIEPGIDITDKSEAEWKKAFELFNAFDVDAGVADIDATIDAIRPQSSGKVGAVGYCLGGLLAFLTATRTDADASVSYYGVGLEKHVGEAEKLEKPLLLHVAEEDQFVPKEAQQVIFAALKDHPQITLHTYAGRDHAFAREGGDHYDAADASLANGRSLAFFKKTLA</sequence>
<evidence type="ECO:0000259" key="1">
    <source>
        <dbReference type="Pfam" id="PF01738"/>
    </source>
</evidence>
<dbReference type="PANTHER" id="PTHR46623:SF6">
    <property type="entry name" value="ALPHA_BETA-HYDROLASES SUPERFAMILY PROTEIN"/>
    <property type="match status" value="1"/>
</dbReference>
<gene>
    <name evidence="2" type="ORF">G5B46_10755</name>
</gene>
<dbReference type="SUPFAM" id="SSF53474">
    <property type="entry name" value="alpha/beta-Hydrolases"/>
    <property type="match status" value="1"/>
</dbReference>
<name>A0A6G4QYT1_9CAUL</name>
<dbReference type="InterPro" id="IPR051049">
    <property type="entry name" value="Dienelactone_hydrolase-like"/>
</dbReference>
<evidence type="ECO:0000313" key="2">
    <source>
        <dbReference type="EMBL" id="NGM50088.1"/>
    </source>
</evidence>
<reference evidence="2" key="1">
    <citation type="submission" date="2020-02" db="EMBL/GenBank/DDBJ databases">
        <authorList>
            <person name="Gao J."/>
            <person name="Sun J."/>
        </authorList>
    </citation>
    <scope>NUCLEOTIDE SEQUENCE</scope>
    <source>
        <strain evidence="2">602-2</strain>
    </source>
</reference>
<keyword evidence="2" id="KW-0378">Hydrolase</keyword>
<dbReference type="AlphaFoldDB" id="A0A6G4QYT1"/>
<proteinExistence type="predicted"/>
<accession>A0A6G4QYT1</accession>
<feature type="domain" description="Dienelactone hydrolase" evidence="1">
    <location>
        <begin position="14"/>
        <end position="228"/>
    </location>
</feature>
<dbReference type="PANTHER" id="PTHR46623">
    <property type="entry name" value="CARBOXYMETHYLENEBUTENOLIDASE-RELATED"/>
    <property type="match status" value="1"/>
</dbReference>
<dbReference type="Gene3D" id="3.40.50.1820">
    <property type="entry name" value="alpha/beta hydrolase"/>
    <property type="match status" value="1"/>
</dbReference>
<dbReference type="InterPro" id="IPR002925">
    <property type="entry name" value="Dienelactn_hydro"/>
</dbReference>
<organism evidence="2">
    <name type="scientific">Caulobacter sp. 602-2</name>
    <dbReference type="NCBI Taxonomy" id="2710887"/>
    <lineage>
        <taxon>Bacteria</taxon>
        <taxon>Pseudomonadati</taxon>
        <taxon>Pseudomonadota</taxon>
        <taxon>Alphaproteobacteria</taxon>
        <taxon>Caulobacterales</taxon>
        <taxon>Caulobacteraceae</taxon>
        <taxon>Caulobacter</taxon>
    </lineage>
</organism>
<comment type="caution">
    <text evidence="2">The sequence shown here is derived from an EMBL/GenBank/DDBJ whole genome shotgun (WGS) entry which is preliminary data.</text>
</comment>
<protein>
    <submittedName>
        <fullName evidence="2">Dienelactone hydrolase family protein</fullName>
    </submittedName>
</protein>
<dbReference type="GO" id="GO:0016787">
    <property type="term" value="F:hydrolase activity"/>
    <property type="evidence" value="ECO:0007669"/>
    <property type="project" value="UniProtKB-KW"/>
</dbReference>
<dbReference type="InterPro" id="IPR029058">
    <property type="entry name" value="AB_hydrolase_fold"/>
</dbReference>
<dbReference type="EMBL" id="JAAKGT010000004">
    <property type="protein sequence ID" value="NGM50088.1"/>
    <property type="molecule type" value="Genomic_DNA"/>
</dbReference>